<dbReference type="AlphaFoldDB" id="F0QUD3"/>
<dbReference type="eggNOG" id="arCOG04146">
    <property type="taxonomic scope" value="Archaea"/>
</dbReference>
<accession>F0QUD3</accession>
<dbReference type="RefSeq" id="WP_013605004.1">
    <property type="nucleotide sequence ID" value="NC_015151.1"/>
</dbReference>
<dbReference type="GeneID" id="10289290"/>
<dbReference type="Proteomes" id="UP000007485">
    <property type="component" value="Chromosome"/>
</dbReference>
<gene>
    <name evidence="1" type="ordered locus">VMUT_1638</name>
</gene>
<proteinExistence type="predicted"/>
<keyword evidence="2" id="KW-1185">Reference proteome</keyword>
<evidence type="ECO:0000313" key="2">
    <source>
        <dbReference type="Proteomes" id="UP000007485"/>
    </source>
</evidence>
<protein>
    <submittedName>
        <fullName evidence="1">Uncharacterized protein</fullName>
    </submittedName>
</protein>
<dbReference type="KEGG" id="vmo:VMUT_1638"/>
<evidence type="ECO:0000313" key="1">
    <source>
        <dbReference type="EMBL" id="ADY01842.1"/>
    </source>
</evidence>
<organism evidence="1 2">
    <name type="scientific">Vulcanisaeta moutnovskia (strain 768-28)</name>
    <dbReference type="NCBI Taxonomy" id="985053"/>
    <lineage>
        <taxon>Archaea</taxon>
        <taxon>Thermoproteota</taxon>
        <taxon>Thermoprotei</taxon>
        <taxon>Thermoproteales</taxon>
        <taxon>Thermoproteaceae</taxon>
        <taxon>Vulcanisaeta</taxon>
    </lineage>
</organism>
<dbReference type="EMBL" id="CP002529">
    <property type="protein sequence ID" value="ADY01842.1"/>
    <property type="molecule type" value="Genomic_DNA"/>
</dbReference>
<dbReference type="OrthoDB" id="25082at2157"/>
<sequence length="119" mass="13894">MTNIYMGHNSCYAINEGMYVASGPMDLGRIAAHLLLHLRDLRRGWTYDHDCNRITMDRDLFEARSRYLVKICRDQGLDDCDDAEILINEVISTLRLPKWTEDLASKYIVRVRSIIDYSH</sequence>
<reference evidence="1 2" key="1">
    <citation type="journal article" date="2011" name="J. Bacteriol.">
        <title>Complete genome sequence of 'Vulcanisaeta moutnovskia' strain 768-28, a novel member of the hyperthermophilic crenarchaeal genus vulcanisaeta.</title>
        <authorList>
            <person name="Gumerov V.M."/>
            <person name="Mardanov A.V."/>
            <person name="Beletsky A.V."/>
            <person name="Prokofeva M.I."/>
            <person name="Bonch-Osmolovskaya E.A."/>
            <person name="Ravin N.V."/>
            <person name="Skryabin K.G."/>
        </authorList>
    </citation>
    <scope>NUCLEOTIDE SEQUENCE [LARGE SCALE GENOMIC DNA]</scope>
    <source>
        <strain evidence="1 2">768-28</strain>
    </source>
</reference>
<dbReference type="HOGENOM" id="CLU_2079504_0_0_2"/>
<name>F0QUD3_VULM7</name>